<dbReference type="RefSeq" id="WP_402070183.1">
    <property type="nucleotide sequence ID" value="NZ_JBIVGG010000002.1"/>
</dbReference>
<dbReference type="EMBL" id="JBIVGG010000002">
    <property type="protein sequence ID" value="MFJ4078184.1"/>
    <property type="molecule type" value="Genomic_DNA"/>
</dbReference>
<accession>A0ABW8F820</accession>
<protein>
    <submittedName>
        <fullName evidence="1">SH3 domain-containing protein</fullName>
    </submittedName>
</protein>
<name>A0ABW8F820_9ACTN</name>
<comment type="caution">
    <text evidence="1">The sequence shown here is derived from an EMBL/GenBank/DDBJ whole genome shotgun (WGS) entry which is preliminary data.</text>
</comment>
<dbReference type="Gene3D" id="2.30.30.40">
    <property type="entry name" value="SH3 Domains"/>
    <property type="match status" value="1"/>
</dbReference>
<gene>
    <name evidence="1" type="ORF">ACIP2Z_04435</name>
</gene>
<sequence length="98" mass="9598">MSAAPEATAGKAASAAAASCYINNVSGTTLNLRGGAGTRYSVVGTLAKGARLPCGSLGQGSATGQTYTACGGTANDWKTVRLNGRDAWVAAECVALSA</sequence>
<evidence type="ECO:0000313" key="2">
    <source>
        <dbReference type="Proteomes" id="UP001617511"/>
    </source>
</evidence>
<evidence type="ECO:0000313" key="1">
    <source>
        <dbReference type="EMBL" id="MFJ4078184.1"/>
    </source>
</evidence>
<organism evidence="1 2">
    <name type="scientific">Streptomyces iakyrus</name>
    <dbReference type="NCBI Taxonomy" id="68219"/>
    <lineage>
        <taxon>Bacteria</taxon>
        <taxon>Bacillati</taxon>
        <taxon>Actinomycetota</taxon>
        <taxon>Actinomycetes</taxon>
        <taxon>Kitasatosporales</taxon>
        <taxon>Streptomycetaceae</taxon>
        <taxon>Streptomyces</taxon>
    </lineage>
</organism>
<keyword evidence="2" id="KW-1185">Reference proteome</keyword>
<proteinExistence type="predicted"/>
<reference evidence="1 2" key="1">
    <citation type="submission" date="2024-10" db="EMBL/GenBank/DDBJ databases">
        <title>The Natural Products Discovery Center: Release of the First 8490 Sequenced Strains for Exploring Actinobacteria Biosynthetic Diversity.</title>
        <authorList>
            <person name="Kalkreuter E."/>
            <person name="Kautsar S.A."/>
            <person name="Yang D."/>
            <person name="Bader C.D."/>
            <person name="Teijaro C.N."/>
            <person name="Fluegel L."/>
            <person name="Davis C.M."/>
            <person name="Simpson J.R."/>
            <person name="Lauterbach L."/>
            <person name="Steele A.D."/>
            <person name="Gui C."/>
            <person name="Meng S."/>
            <person name="Li G."/>
            <person name="Viehrig K."/>
            <person name="Ye F."/>
            <person name="Su P."/>
            <person name="Kiefer A.F."/>
            <person name="Nichols A."/>
            <person name="Cepeda A.J."/>
            <person name="Yan W."/>
            <person name="Fan B."/>
            <person name="Jiang Y."/>
            <person name="Adhikari A."/>
            <person name="Zheng C.-J."/>
            <person name="Schuster L."/>
            <person name="Cowan T.M."/>
            <person name="Smanski M.J."/>
            <person name="Chevrette M.G."/>
            <person name="De Carvalho L.P.S."/>
            <person name="Shen B."/>
        </authorList>
    </citation>
    <scope>NUCLEOTIDE SEQUENCE [LARGE SCALE GENOMIC DNA]</scope>
    <source>
        <strain evidence="1 2">NPDC089932</strain>
    </source>
</reference>
<dbReference type="Proteomes" id="UP001617511">
    <property type="component" value="Unassembled WGS sequence"/>
</dbReference>